<dbReference type="Pfam" id="PF00574">
    <property type="entry name" value="CLP_protease"/>
    <property type="match status" value="1"/>
</dbReference>
<protein>
    <recommendedName>
        <fullName evidence="2">ATP-dependent Clp protease proteolytic subunit</fullName>
    </recommendedName>
</protein>
<dbReference type="PANTHER" id="PTHR10381:SF6">
    <property type="entry name" value="ATP-DEPENDENT CLP PROTEASE PROTEOLYTIC SUBUNIT-RELATED PROTEIN 3, CHLOROPLASTIC"/>
    <property type="match status" value="1"/>
</dbReference>
<dbReference type="GO" id="GO:0009368">
    <property type="term" value="C:endopeptidase Clp complex"/>
    <property type="evidence" value="ECO:0007669"/>
    <property type="project" value="TreeGrafter"/>
</dbReference>
<feature type="compositionally biased region" description="Low complexity" evidence="3">
    <location>
        <begin position="16"/>
        <end position="32"/>
    </location>
</feature>
<dbReference type="Proteomes" id="UP000623129">
    <property type="component" value="Unassembled WGS sequence"/>
</dbReference>
<feature type="region of interest" description="Disordered" evidence="3">
    <location>
        <begin position="16"/>
        <end position="46"/>
    </location>
</feature>
<dbReference type="Gene3D" id="3.90.226.10">
    <property type="entry name" value="2-enoyl-CoA Hydratase, Chain A, domain 1"/>
    <property type="match status" value="1"/>
</dbReference>
<gene>
    <name evidence="4" type="ORF">FCM35_KLT12788</name>
</gene>
<accession>A0A833VFS8</accession>
<dbReference type="CDD" id="cd07017">
    <property type="entry name" value="S14_ClpP_2"/>
    <property type="match status" value="1"/>
</dbReference>
<dbReference type="EMBL" id="SWLB01000024">
    <property type="protein sequence ID" value="KAF3322799.1"/>
    <property type="molecule type" value="Genomic_DNA"/>
</dbReference>
<dbReference type="GO" id="GO:0009536">
    <property type="term" value="C:plastid"/>
    <property type="evidence" value="ECO:0007669"/>
    <property type="project" value="UniProtKB-ARBA"/>
</dbReference>
<proteinExistence type="inferred from homology"/>
<dbReference type="GO" id="GO:0051117">
    <property type="term" value="F:ATPase binding"/>
    <property type="evidence" value="ECO:0007669"/>
    <property type="project" value="TreeGrafter"/>
</dbReference>
<dbReference type="PANTHER" id="PTHR10381">
    <property type="entry name" value="ATP-DEPENDENT CLP PROTEASE PROTEOLYTIC SUBUNIT"/>
    <property type="match status" value="1"/>
</dbReference>
<dbReference type="GO" id="GO:0006515">
    <property type="term" value="P:protein quality control for misfolded or incompletely synthesized proteins"/>
    <property type="evidence" value="ECO:0007669"/>
    <property type="project" value="TreeGrafter"/>
</dbReference>
<name>A0A833VFS8_9POAL</name>
<evidence type="ECO:0000256" key="3">
    <source>
        <dbReference type="SAM" id="MobiDB-lite"/>
    </source>
</evidence>
<dbReference type="AlphaFoldDB" id="A0A833VFS8"/>
<organism evidence="4 5">
    <name type="scientific">Carex littledalei</name>
    <dbReference type="NCBI Taxonomy" id="544730"/>
    <lineage>
        <taxon>Eukaryota</taxon>
        <taxon>Viridiplantae</taxon>
        <taxon>Streptophyta</taxon>
        <taxon>Embryophyta</taxon>
        <taxon>Tracheophyta</taxon>
        <taxon>Spermatophyta</taxon>
        <taxon>Magnoliopsida</taxon>
        <taxon>Liliopsida</taxon>
        <taxon>Poales</taxon>
        <taxon>Cyperaceae</taxon>
        <taxon>Cyperoideae</taxon>
        <taxon>Cariceae</taxon>
        <taxon>Carex</taxon>
        <taxon>Carex subgen. Euthyceras</taxon>
    </lineage>
</organism>
<dbReference type="SUPFAM" id="SSF52096">
    <property type="entry name" value="ClpP/crotonase"/>
    <property type="match status" value="1"/>
</dbReference>
<evidence type="ECO:0000313" key="5">
    <source>
        <dbReference type="Proteomes" id="UP000623129"/>
    </source>
</evidence>
<evidence type="ECO:0000256" key="2">
    <source>
        <dbReference type="RuleBase" id="RU003567"/>
    </source>
</evidence>
<dbReference type="InterPro" id="IPR029045">
    <property type="entry name" value="ClpP/crotonase-like_dom_sf"/>
</dbReference>
<dbReference type="OrthoDB" id="2017408at2759"/>
<sequence length="335" mass="37902">MATGSVLTLRHVSLPPSISTSHSPSLSFSPHSLSKRRPRSSLMVSNSRAPMNPVELNSPFMSSFNSDDSFDLFPKSRKAPDNLPLLDVVASSTFTPSLTRSRKSLQAVTRTRIDDYRQLMEPPPDLDSDLLYHRVVYINLPFVPAVTELIVSCLLYLQAMDPNEPIYMYINSIGTFREDYEPVALESEGFAIYDCMMSLTNEVHTVLLGTAVGHSSLLLAAGTKGKRYMMPHVRAFLQQPRMSAYGEMPTSDLVRRTREALIQRNKLIELLAKHTGNSFEKVEKLMRQPYSMYFKEAKEFGLVDKSLVRGDKIRAARPTKKEILKRAKILEKRQN</sequence>
<evidence type="ECO:0000256" key="1">
    <source>
        <dbReference type="ARBA" id="ARBA00007039"/>
    </source>
</evidence>
<evidence type="ECO:0000313" key="4">
    <source>
        <dbReference type="EMBL" id="KAF3322799.1"/>
    </source>
</evidence>
<dbReference type="GO" id="GO:0004252">
    <property type="term" value="F:serine-type endopeptidase activity"/>
    <property type="evidence" value="ECO:0007669"/>
    <property type="project" value="InterPro"/>
</dbReference>
<dbReference type="GO" id="GO:0004176">
    <property type="term" value="F:ATP-dependent peptidase activity"/>
    <property type="evidence" value="ECO:0007669"/>
    <property type="project" value="InterPro"/>
</dbReference>
<reference evidence="4" key="1">
    <citation type="submission" date="2020-01" db="EMBL/GenBank/DDBJ databases">
        <title>Genome sequence of Kobresia littledalei, the first chromosome-level genome in the family Cyperaceae.</title>
        <authorList>
            <person name="Qu G."/>
        </authorList>
    </citation>
    <scope>NUCLEOTIDE SEQUENCE</scope>
    <source>
        <strain evidence="4">C.B.Clarke</strain>
        <tissue evidence="4">Leaf</tissue>
    </source>
</reference>
<keyword evidence="5" id="KW-1185">Reference proteome</keyword>
<comment type="similarity">
    <text evidence="1 2">Belongs to the peptidase S14 family.</text>
</comment>
<dbReference type="InterPro" id="IPR001907">
    <property type="entry name" value="ClpP"/>
</dbReference>
<dbReference type="InterPro" id="IPR023562">
    <property type="entry name" value="ClpP/TepA"/>
</dbReference>
<comment type="caution">
    <text evidence="4">The sequence shown here is derived from an EMBL/GenBank/DDBJ whole genome shotgun (WGS) entry which is preliminary data.</text>
</comment>
<dbReference type="PRINTS" id="PR00127">
    <property type="entry name" value="CLPPROTEASEP"/>
</dbReference>